<dbReference type="EnsemblMetazoa" id="Aqu2.1.44434_001">
    <property type="protein sequence ID" value="Aqu2.1.44434_001"/>
    <property type="gene ID" value="Aqu2.1.44434"/>
</dbReference>
<evidence type="ECO:0008006" key="2">
    <source>
        <dbReference type="Google" id="ProtNLM"/>
    </source>
</evidence>
<accession>A0A1X7VY97</accession>
<proteinExistence type="predicted"/>
<protein>
    <recommendedName>
        <fullName evidence="2">Integrase catalytic domain-containing protein</fullName>
    </recommendedName>
</protein>
<reference evidence="1" key="1">
    <citation type="submission" date="2017-05" db="UniProtKB">
        <authorList>
            <consortium name="EnsemblMetazoa"/>
        </authorList>
    </citation>
    <scope>IDENTIFICATION</scope>
</reference>
<name>A0A1X7VY97_AMPQE</name>
<dbReference type="AlphaFoldDB" id="A0A1X7VY97"/>
<organism evidence="1">
    <name type="scientific">Amphimedon queenslandica</name>
    <name type="common">Sponge</name>
    <dbReference type="NCBI Taxonomy" id="400682"/>
    <lineage>
        <taxon>Eukaryota</taxon>
        <taxon>Metazoa</taxon>
        <taxon>Porifera</taxon>
        <taxon>Demospongiae</taxon>
        <taxon>Heteroscleromorpha</taxon>
        <taxon>Haplosclerida</taxon>
        <taxon>Niphatidae</taxon>
        <taxon>Amphimedon</taxon>
    </lineage>
</organism>
<dbReference type="InterPro" id="IPR036397">
    <property type="entry name" value="RNaseH_sf"/>
</dbReference>
<dbReference type="PANTHER" id="PTHR38681:SF1">
    <property type="entry name" value="RETROVIRUS-RELATED POL POLYPROTEIN FROM TRANSPOSON 412-LIKE PROTEIN"/>
    <property type="match status" value="1"/>
</dbReference>
<dbReference type="InParanoid" id="A0A1X7VY97"/>
<evidence type="ECO:0000313" key="1">
    <source>
        <dbReference type="EnsemblMetazoa" id="Aqu2.1.44434_001"/>
    </source>
</evidence>
<dbReference type="Gene3D" id="3.30.420.10">
    <property type="entry name" value="Ribonuclease H-like superfamily/Ribonuclease H"/>
    <property type="match status" value="1"/>
</dbReference>
<dbReference type="InterPro" id="IPR012337">
    <property type="entry name" value="RNaseH-like_sf"/>
</dbReference>
<sequence>TTRCRTTSYHPQANGFVERFHRQLKSALKTHTGTSWTESLPIAFLGIRTALKCDLNCTAAELVYGMSLRLTGESFSPSTPHSIPDETYISKLKQYMSTLRVTPPRAPTLRNSFVDNSLSSASYVFIRRDSVKKPLEQPYDGPLKVLSRTD</sequence>
<dbReference type="GO" id="GO:0003676">
    <property type="term" value="F:nucleic acid binding"/>
    <property type="evidence" value="ECO:0007669"/>
    <property type="project" value="InterPro"/>
</dbReference>
<dbReference type="OrthoDB" id="422540at2759"/>
<dbReference type="PANTHER" id="PTHR38681">
    <property type="entry name" value="RETROVIRUS-RELATED POL POLYPROTEIN FROM TRANSPOSON 412-LIKE PROTEIN-RELATED"/>
    <property type="match status" value="1"/>
</dbReference>
<dbReference type="SUPFAM" id="SSF53098">
    <property type="entry name" value="Ribonuclease H-like"/>
    <property type="match status" value="1"/>
</dbReference>